<dbReference type="RefSeq" id="WP_130600343.1">
    <property type="nucleotide sequence ID" value="NZ_CP036200.1"/>
</dbReference>
<dbReference type="AlphaFoldDB" id="A0A411PIN0"/>
<dbReference type="PROSITE" id="PS00409">
    <property type="entry name" value="PROKAR_NTER_METHYL"/>
    <property type="match status" value="1"/>
</dbReference>
<dbReference type="Pfam" id="PF07963">
    <property type="entry name" value="N_methyl"/>
    <property type="match status" value="1"/>
</dbReference>
<dbReference type="Gene3D" id="3.30.700.10">
    <property type="entry name" value="Glycoprotein, Type 4 Pilin"/>
    <property type="match status" value="1"/>
</dbReference>
<dbReference type="InterPro" id="IPR045584">
    <property type="entry name" value="Pilin-like"/>
</dbReference>
<keyword evidence="1" id="KW-0812">Transmembrane</keyword>
<reference evidence="2 3" key="1">
    <citation type="submission" date="2019-02" db="EMBL/GenBank/DDBJ databases">
        <title>Shewanella sp. D4-2 isolated from Dokdo Island.</title>
        <authorList>
            <person name="Baek K."/>
        </authorList>
    </citation>
    <scope>NUCLEOTIDE SEQUENCE [LARGE SCALE GENOMIC DNA]</scope>
    <source>
        <strain evidence="2 3">D4-2</strain>
    </source>
</reference>
<feature type="transmembrane region" description="Helical" evidence="1">
    <location>
        <begin position="7"/>
        <end position="28"/>
    </location>
</feature>
<name>A0A411PIN0_9GAMM</name>
<evidence type="ECO:0000313" key="2">
    <source>
        <dbReference type="EMBL" id="QBF83334.1"/>
    </source>
</evidence>
<sequence>MKSSQQGFTLIELVVVIIILGILAVTAAPKFINLQGDARVSTLQGVKAAIQGGNTLVYSKAALAGEEKKGANSDRGSVAIDALKIVSTRFGYMEGKQAEIVKAVQLDTSEWTLTDESTPGVVKIQQVGAPDSCYILYTEAQAEGALPSFRSDVKADPADTEYLAMPRPSDC</sequence>
<keyword evidence="3" id="KW-1185">Reference proteome</keyword>
<evidence type="ECO:0000256" key="1">
    <source>
        <dbReference type="SAM" id="Phobius"/>
    </source>
</evidence>
<dbReference type="Proteomes" id="UP000291106">
    <property type="component" value="Chromosome"/>
</dbReference>
<keyword evidence="1" id="KW-1133">Transmembrane helix</keyword>
<dbReference type="EMBL" id="CP036200">
    <property type="protein sequence ID" value="QBF83334.1"/>
    <property type="molecule type" value="Genomic_DNA"/>
</dbReference>
<accession>A0A411PIN0</accession>
<dbReference type="SUPFAM" id="SSF54523">
    <property type="entry name" value="Pili subunits"/>
    <property type="match status" value="1"/>
</dbReference>
<proteinExistence type="predicted"/>
<dbReference type="OrthoDB" id="5902365at2"/>
<gene>
    <name evidence="2" type="ORF">EXU30_11945</name>
</gene>
<dbReference type="InterPro" id="IPR012902">
    <property type="entry name" value="N_methyl_site"/>
</dbReference>
<organism evidence="2 3">
    <name type="scientific">Shewanella maritima</name>
    <dbReference type="NCBI Taxonomy" id="2520507"/>
    <lineage>
        <taxon>Bacteria</taxon>
        <taxon>Pseudomonadati</taxon>
        <taxon>Pseudomonadota</taxon>
        <taxon>Gammaproteobacteria</taxon>
        <taxon>Alteromonadales</taxon>
        <taxon>Shewanellaceae</taxon>
        <taxon>Shewanella</taxon>
    </lineage>
</organism>
<protein>
    <submittedName>
        <fullName evidence="2">Type II secretion system protein</fullName>
    </submittedName>
</protein>
<evidence type="ECO:0000313" key="3">
    <source>
        <dbReference type="Proteomes" id="UP000291106"/>
    </source>
</evidence>
<keyword evidence="1" id="KW-0472">Membrane</keyword>
<dbReference type="KEGG" id="smai:EXU30_11945"/>
<dbReference type="NCBIfam" id="TIGR02532">
    <property type="entry name" value="IV_pilin_GFxxxE"/>
    <property type="match status" value="1"/>
</dbReference>